<proteinExistence type="predicted"/>
<keyword evidence="3" id="KW-1185">Reference proteome</keyword>
<dbReference type="AlphaFoldDB" id="G0L146"/>
<dbReference type="KEGG" id="zga:ZOBELLIA_3496"/>
<dbReference type="Proteomes" id="UP000008898">
    <property type="component" value="Chromosome"/>
</dbReference>
<gene>
    <name evidence="2" type="ordered locus">zobellia_3496</name>
</gene>
<keyword evidence="1" id="KW-0812">Transmembrane</keyword>
<dbReference type="EMBL" id="FP476056">
    <property type="protein sequence ID" value="CAZ97634.1"/>
    <property type="molecule type" value="Genomic_DNA"/>
</dbReference>
<reference evidence="2 3" key="2">
    <citation type="journal article" date="2012" name="Environ. Microbiol.">
        <title>Characterization of the first alginolytic operons in a marine bacterium: from their emergence in marine Flavobacteriia to their independent transfers to marine Proteobacteria and human gut Bacteroides.</title>
        <authorList>
            <person name="Thomas F."/>
            <person name="Barbeyron T."/>
            <person name="Tonon T."/>
            <person name="Genicot S."/>
            <person name="Czjzek M."/>
            <person name="Michel G."/>
        </authorList>
    </citation>
    <scope>NUCLEOTIDE SEQUENCE [LARGE SCALE GENOMIC DNA]</scope>
    <source>
        <strain evidence="3">DSM 12802 / CCUG 47099 / CIP 106680 / NCIMB 13871 / Dsij</strain>
    </source>
</reference>
<accession>G0L146</accession>
<name>G0L146_ZOBGA</name>
<dbReference type="STRING" id="63186.ZOBELLIA_3496"/>
<keyword evidence="1" id="KW-0472">Membrane</keyword>
<keyword evidence="1" id="KW-1133">Transmembrane helix</keyword>
<reference evidence="3" key="1">
    <citation type="submission" date="2009-07" db="EMBL/GenBank/DDBJ databases">
        <title>Complete genome sequence of Zobellia galactanivorans Dsij.</title>
        <authorList>
            <consortium name="Genoscope - CEA"/>
        </authorList>
    </citation>
    <scope>NUCLEOTIDE SEQUENCE [LARGE SCALE GENOMIC DNA]</scope>
    <source>
        <strain evidence="3">DSM 12802 / CCUG 47099 / CIP 106680 / NCIMB 13871 / Dsij</strain>
    </source>
</reference>
<sequence length="68" mass="7978">MGYTFPLLNRLAGYKMIWGFFFAVLLTGRDTVLKYRAPKASYQKNKTFLLENVTENSLKHHLCCQKYV</sequence>
<protein>
    <submittedName>
        <fullName evidence="2">Putative membrane protein</fullName>
    </submittedName>
</protein>
<feature type="transmembrane region" description="Helical" evidence="1">
    <location>
        <begin position="12"/>
        <end position="28"/>
    </location>
</feature>
<dbReference type="HOGENOM" id="CLU_2793199_0_0_10"/>
<organism evidence="2 3">
    <name type="scientific">Zobellia galactanivorans (strain DSM 12802 / CCUG 47099 / CIP 106680 / NCIMB 13871 / Dsij)</name>
    <dbReference type="NCBI Taxonomy" id="63186"/>
    <lineage>
        <taxon>Bacteria</taxon>
        <taxon>Pseudomonadati</taxon>
        <taxon>Bacteroidota</taxon>
        <taxon>Flavobacteriia</taxon>
        <taxon>Flavobacteriales</taxon>
        <taxon>Flavobacteriaceae</taxon>
        <taxon>Zobellia</taxon>
    </lineage>
</organism>
<evidence type="ECO:0000313" key="2">
    <source>
        <dbReference type="EMBL" id="CAZ97634.1"/>
    </source>
</evidence>
<evidence type="ECO:0000256" key="1">
    <source>
        <dbReference type="SAM" id="Phobius"/>
    </source>
</evidence>
<evidence type="ECO:0000313" key="3">
    <source>
        <dbReference type="Proteomes" id="UP000008898"/>
    </source>
</evidence>